<evidence type="ECO:0000313" key="5">
    <source>
        <dbReference type="Proteomes" id="UP000670947"/>
    </source>
</evidence>
<dbReference type="Pfam" id="PF22725">
    <property type="entry name" value="GFO_IDH_MocA_C3"/>
    <property type="match status" value="1"/>
</dbReference>
<dbReference type="Gene3D" id="3.30.360.10">
    <property type="entry name" value="Dihydrodipicolinate Reductase, domain 2"/>
    <property type="match status" value="1"/>
</dbReference>
<feature type="domain" description="GFO/IDH/MocA-like oxidoreductase" evidence="3">
    <location>
        <begin position="132"/>
        <end position="267"/>
    </location>
</feature>
<sequence length="376" mass="41058">MEPVRIGIIGVGQIGKHHLEQYASIGGIEIAAVCDVNEPEARRVAERYGIGSVYTDYREMLRRDDLVAVDVCLHNNFHAPATIAALEAGKHVYCEKPIAGTYRDGQAMVKAANDCGKMLHIQLGTLYRGETKAAKTLIDEGKLGRLYHARSTGFRRRGRPFVDGYGTPFFTRKDAASGGALLDMGVYHIAQMLYLLGMPEATRISGRVYQEMDMDAKRRAESGFDVEESAMGFVRFAGGATLDIIEAWSLHLDGLEGGSLVGSRGGIRLPAYSDVRATTGFGYYTTVGDMDVDGTIDLNAMSERRRRLYPDEDAYESSAKHWAAALQGRVGLLPTAELALQTMLISEGIYLSAQLDREVTAEEVAAHSPAVIREAN</sequence>
<dbReference type="InterPro" id="IPR036291">
    <property type="entry name" value="NAD(P)-bd_dom_sf"/>
</dbReference>
<accession>A0ABS3W3R4</accession>
<reference evidence="4 5" key="1">
    <citation type="submission" date="2021-03" db="EMBL/GenBank/DDBJ databases">
        <title>Paenibacillus artemisicola MWE-103 whole genome sequence.</title>
        <authorList>
            <person name="Ham Y.J."/>
        </authorList>
    </citation>
    <scope>NUCLEOTIDE SEQUENCE [LARGE SCALE GENOMIC DNA]</scope>
    <source>
        <strain evidence="4 5">MWE-103</strain>
    </source>
</reference>
<dbReference type="EMBL" id="JAGGDJ010000001">
    <property type="protein sequence ID" value="MBO7742948.1"/>
    <property type="molecule type" value="Genomic_DNA"/>
</dbReference>
<comment type="caution">
    <text evidence="4">The sequence shown here is derived from an EMBL/GenBank/DDBJ whole genome shotgun (WGS) entry which is preliminary data.</text>
</comment>
<dbReference type="PANTHER" id="PTHR43818:SF11">
    <property type="entry name" value="BCDNA.GH03377"/>
    <property type="match status" value="1"/>
</dbReference>
<feature type="domain" description="Gfo/Idh/MocA-like oxidoreductase N-terminal" evidence="2">
    <location>
        <begin position="4"/>
        <end position="121"/>
    </location>
</feature>
<evidence type="ECO:0000259" key="3">
    <source>
        <dbReference type="Pfam" id="PF22725"/>
    </source>
</evidence>
<dbReference type="InterPro" id="IPR055170">
    <property type="entry name" value="GFO_IDH_MocA-like_dom"/>
</dbReference>
<dbReference type="Proteomes" id="UP000670947">
    <property type="component" value="Unassembled WGS sequence"/>
</dbReference>
<evidence type="ECO:0000259" key="2">
    <source>
        <dbReference type="Pfam" id="PF01408"/>
    </source>
</evidence>
<name>A0ABS3W3R4_9BACL</name>
<evidence type="ECO:0000256" key="1">
    <source>
        <dbReference type="ARBA" id="ARBA00023002"/>
    </source>
</evidence>
<dbReference type="RefSeq" id="WP_208845900.1">
    <property type="nucleotide sequence ID" value="NZ_JAGGDJ010000001.1"/>
</dbReference>
<dbReference type="Gene3D" id="3.40.50.720">
    <property type="entry name" value="NAD(P)-binding Rossmann-like Domain"/>
    <property type="match status" value="1"/>
</dbReference>
<dbReference type="SUPFAM" id="SSF51735">
    <property type="entry name" value="NAD(P)-binding Rossmann-fold domains"/>
    <property type="match status" value="1"/>
</dbReference>
<keyword evidence="1" id="KW-0560">Oxidoreductase</keyword>
<gene>
    <name evidence="4" type="ORF">I8J29_01980</name>
</gene>
<proteinExistence type="predicted"/>
<organism evidence="4 5">
    <name type="scientific">Paenibacillus artemisiicola</name>
    <dbReference type="NCBI Taxonomy" id="1172618"/>
    <lineage>
        <taxon>Bacteria</taxon>
        <taxon>Bacillati</taxon>
        <taxon>Bacillota</taxon>
        <taxon>Bacilli</taxon>
        <taxon>Bacillales</taxon>
        <taxon>Paenibacillaceae</taxon>
        <taxon>Paenibacillus</taxon>
    </lineage>
</organism>
<dbReference type="PANTHER" id="PTHR43818">
    <property type="entry name" value="BCDNA.GH03377"/>
    <property type="match status" value="1"/>
</dbReference>
<dbReference type="InterPro" id="IPR050463">
    <property type="entry name" value="Gfo/Idh/MocA_oxidrdct_glycsds"/>
</dbReference>
<dbReference type="InterPro" id="IPR000683">
    <property type="entry name" value="Gfo/Idh/MocA-like_OxRdtase_N"/>
</dbReference>
<keyword evidence="5" id="KW-1185">Reference proteome</keyword>
<dbReference type="SUPFAM" id="SSF55347">
    <property type="entry name" value="Glyceraldehyde-3-phosphate dehydrogenase-like, C-terminal domain"/>
    <property type="match status" value="1"/>
</dbReference>
<protein>
    <submittedName>
        <fullName evidence="4">Gfo/Idh/MocA family oxidoreductase</fullName>
    </submittedName>
</protein>
<evidence type="ECO:0000313" key="4">
    <source>
        <dbReference type="EMBL" id="MBO7742948.1"/>
    </source>
</evidence>
<dbReference type="Pfam" id="PF01408">
    <property type="entry name" value="GFO_IDH_MocA"/>
    <property type="match status" value="1"/>
</dbReference>